<dbReference type="InterPro" id="IPR039426">
    <property type="entry name" value="TonB-dep_rcpt-like"/>
</dbReference>
<dbReference type="Pfam" id="PF13620">
    <property type="entry name" value="CarboxypepD_reg"/>
    <property type="match status" value="1"/>
</dbReference>
<evidence type="ECO:0000259" key="8">
    <source>
        <dbReference type="Pfam" id="PF25183"/>
    </source>
</evidence>
<reference evidence="9" key="1">
    <citation type="journal article" date="2023" name="Antonie Van Leeuwenhoek">
        <title>Mesoterricola silvestris gen. nov., sp. nov., Mesoterricola sediminis sp. nov., Geothrix oryzae sp. nov., Geothrix edaphica sp. nov., Geothrix rubra sp. nov., and Geothrix limicola sp. nov., six novel members of Acidobacteriota isolated from soils.</title>
        <authorList>
            <person name="Itoh H."/>
            <person name="Sugisawa Y."/>
            <person name="Mise K."/>
            <person name="Xu Z."/>
            <person name="Kuniyasu M."/>
            <person name="Ushijima N."/>
            <person name="Kawano K."/>
            <person name="Kobayashi E."/>
            <person name="Shiratori Y."/>
            <person name="Masuda Y."/>
            <person name="Senoo K."/>
        </authorList>
    </citation>
    <scope>NUCLEOTIDE SEQUENCE</scope>
    <source>
        <strain evidence="9">Red802</strain>
    </source>
</reference>
<dbReference type="Proteomes" id="UP001165044">
    <property type="component" value="Unassembled WGS sequence"/>
</dbReference>
<dbReference type="Pfam" id="PF25183">
    <property type="entry name" value="OMP_b-brl_4"/>
    <property type="match status" value="1"/>
</dbReference>
<evidence type="ECO:0000256" key="2">
    <source>
        <dbReference type="ARBA" id="ARBA00022448"/>
    </source>
</evidence>
<proteinExistence type="inferred from homology"/>
<organism evidence="9 10">
    <name type="scientific">Geothrix edaphica</name>
    <dbReference type="NCBI Taxonomy" id="2927976"/>
    <lineage>
        <taxon>Bacteria</taxon>
        <taxon>Pseudomonadati</taxon>
        <taxon>Acidobacteriota</taxon>
        <taxon>Holophagae</taxon>
        <taxon>Holophagales</taxon>
        <taxon>Holophagaceae</taxon>
        <taxon>Geothrix</taxon>
    </lineage>
</organism>
<dbReference type="InterPro" id="IPR036942">
    <property type="entry name" value="Beta-barrel_TonB_sf"/>
</dbReference>
<evidence type="ECO:0000256" key="7">
    <source>
        <dbReference type="PROSITE-ProRule" id="PRU01360"/>
    </source>
</evidence>
<accession>A0ABQ5PYF7</accession>
<comment type="caution">
    <text evidence="9">The sequence shown here is derived from an EMBL/GenBank/DDBJ whole genome shotgun (WGS) entry which is preliminary data.</text>
</comment>
<dbReference type="SUPFAM" id="SSF49452">
    <property type="entry name" value="Starch-binding domain-like"/>
    <property type="match status" value="1"/>
</dbReference>
<keyword evidence="2 7" id="KW-0813">Transport</keyword>
<name>A0ABQ5PYF7_9BACT</name>
<evidence type="ECO:0000256" key="6">
    <source>
        <dbReference type="ARBA" id="ARBA00023237"/>
    </source>
</evidence>
<evidence type="ECO:0000256" key="3">
    <source>
        <dbReference type="ARBA" id="ARBA00022452"/>
    </source>
</evidence>
<evidence type="ECO:0000256" key="4">
    <source>
        <dbReference type="ARBA" id="ARBA00022692"/>
    </source>
</evidence>
<dbReference type="Gene3D" id="2.40.170.20">
    <property type="entry name" value="TonB-dependent receptor, beta-barrel domain"/>
    <property type="match status" value="1"/>
</dbReference>
<keyword evidence="10" id="KW-1185">Reference proteome</keyword>
<comment type="similarity">
    <text evidence="7">Belongs to the TonB-dependent receptor family.</text>
</comment>
<dbReference type="EMBL" id="BSDC01000002">
    <property type="protein sequence ID" value="GLH67495.1"/>
    <property type="molecule type" value="Genomic_DNA"/>
</dbReference>
<feature type="domain" description="TonB-dependent transporter Oar-like beta-barrel" evidence="8">
    <location>
        <begin position="243"/>
        <end position="323"/>
    </location>
</feature>
<dbReference type="InterPro" id="IPR013784">
    <property type="entry name" value="Carb-bd-like_fold"/>
</dbReference>
<dbReference type="InterPro" id="IPR057601">
    <property type="entry name" value="Oar-like_b-barrel"/>
</dbReference>
<evidence type="ECO:0000313" key="9">
    <source>
        <dbReference type="EMBL" id="GLH67495.1"/>
    </source>
</evidence>
<sequence length="1013" mass="110430">MSRVFSRLGFTAAAIVAGSGIMGYAQDATTGAISGVVTGPNGALIAGARVILDGGRGQIVRATDANGSFKASALIPGQYTVTVTAPGFETAAKLTANVSINTLTPVRLTLSKAAGAVVEVLATSQSIDTTTQTSGTSYNSETISALPLGRSFSSIVNLAPGVSSSGIDSNNPSVGGSSGLENQYVIDGVNTTGAGYGANGSYSIVYGSLGTGINTDFISEVQIKSFGMDAEFGGSTGGMVNAVTKTGDNTLHAQVFAYFDLNSLQSKDKEPPRIDPTLRLTPSFDSTNRYELGFTVAGPIIKDKLFYFVGYNPIRSSVKRTQIDPAQPYYGRQIEQKTETNSYYGKLNWMITSTQSLEFSIFGDPGKLPFGANRTASIYTAPFSWEEVQFGGRNWTLKYNGVFFNDFLVEARVSQANNKFRRILDPVVQKTYRVSDVYTGVQYAPGPGFVDGTDDRNRQYDLKLTKTFGAFEFKAGYFKEDIEHKGGNTYQGPAGFVDPHTGATGQPYSSGALVSQRYYVVDPSLNYTVGTQVRTPSTNIAPYYRITRARTTPPLIPTTAPWEGYFVQAKYSWNNRLFVKAGFRWESEDMAGLQQTYKFKAKDAMAPRLSITWDPNGDGKNKIYAFYGKYFEKVPLDLAVRSLSTEVGVSRSDFYNINSAYNSLTNPIQTGTVIQDVRPASGYGVVGANNSLHFVGSAGFLTPVLPGTKLPYTNEYVLGWDMQPSEGLTISNRVIYRSLGRALEDMGIDGGNNLPYYIANPGENSAPIGQLAAAIDPTLGNSVTPTASWPKPKRDYWAFEIEVSKTTKHLNGFFNLRLSRLEGNYEGLFRNDNGQSDPNITSLFDFSSEYLKKYEDPANPDYHPRGLTGDEAFASGPLPNDRTVVANAGVTYSWDFGFSLTTLVKFQTGTPLNKFYGLIDYDNTGELAAGGRGSQGRTPNTLNFDLSGQYVVKLANKHQVSFRADVFNLWNVHKPTSYDQNYEASVDAPNQNFMNVLNYQTSRRIRLGVKYQF</sequence>
<keyword evidence="3 7" id="KW-1134">Transmembrane beta strand</keyword>
<gene>
    <name evidence="9" type="primary">oar_2</name>
    <name evidence="9" type="ORF">GETHED_18590</name>
</gene>
<keyword evidence="5 7" id="KW-0472">Membrane</keyword>
<dbReference type="SUPFAM" id="SSF56935">
    <property type="entry name" value="Porins"/>
    <property type="match status" value="1"/>
</dbReference>
<dbReference type="Gene3D" id="2.60.40.1120">
    <property type="entry name" value="Carboxypeptidase-like, regulatory domain"/>
    <property type="match status" value="1"/>
</dbReference>
<keyword evidence="4 7" id="KW-0812">Transmembrane</keyword>
<dbReference type="PROSITE" id="PS52016">
    <property type="entry name" value="TONB_DEPENDENT_REC_3"/>
    <property type="match status" value="1"/>
</dbReference>
<evidence type="ECO:0000313" key="10">
    <source>
        <dbReference type="Proteomes" id="UP001165044"/>
    </source>
</evidence>
<comment type="subcellular location">
    <subcellularLocation>
        <location evidence="1 7">Cell outer membrane</location>
        <topology evidence="1 7">Multi-pass membrane protein</topology>
    </subcellularLocation>
</comment>
<dbReference type="RefSeq" id="WP_285608710.1">
    <property type="nucleotide sequence ID" value="NZ_BSDC01000002.1"/>
</dbReference>
<keyword evidence="6 7" id="KW-0998">Cell outer membrane</keyword>
<evidence type="ECO:0000256" key="5">
    <source>
        <dbReference type="ARBA" id="ARBA00023136"/>
    </source>
</evidence>
<protein>
    <submittedName>
        <fullName evidence="9">Oar protein</fullName>
    </submittedName>
</protein>
<evidence type="ECO:0000256" key="1">
    <source>
        <dbReference type="ARBA" id="ARBA00004571"/>
    </source>
</evidence>